<evidence type="ECO:0000256" key="7">
    <source>
        <dbReference type="PROSITE-ProRule" id="PRU00091"/>
    </source>
</evidence>
<dbReference type="InterPro" id="IPR000210">
    <property type="entry name" value="BTB/POZ_dom"/>
</dbReference>
<organism evidence="10">
    <name type="scientific">Aphanomyces astaci</name>
    <name type="common">Crayfish plague agent</name>
    <dbReference type="NCBI Taxonomy" id="112090"/>
    <lineage>
        <taxon>Eukaryota</taxon>
        <taxon>Sar</taxon>
        <taxon>Stramenopiles</taxon>
        <taxon>Oomycota</taxon>
        <taxon>Saprolegniomycetes</taxon>
        <taxon>Saprolegniales</taxon>
        <taxon>Verrucalvaceae</taxon>
        <taxon>Aphanomyces</taxon>
    </lineage>
</organism>
<dbReference type="PANTHER" id="PTHR24198:SF165">
    <property type="entry name" value="ANKYRIN REPEAT-CONTAINING PROTEIN-RELATED"/>
    <property type="match status" value="1"/>
</dbReference>
<evidence type="ECO:0000256" key="2">
    <source>
        <dbReference type="ARBA" id="ARBA00022737"/>
    </source>
</evidence>
<protein>
    <recommendedName>
        <fullName evidence="11">FYVE-type domain-containing protein</fullName>
    </recommendedName>
</protein>
<accession>W4HBM5</accession>
<evidence type="ECO:0000256" key="3">
    <source>
        <dbReference type="ARBA" id="ARBA00022771"/>
    </source>
</evidence>
<feature type="domain" description="FYVE-type" evidence="9">
    <location>
        <begin position="661"/>
        <end position="721"/>
    </location>
</feature>
<dbReference type="SUPFAM" id="SSF54695">
    <property type="entry name" value="POZ domain"/>
    <property type="match status" value="1"/>
</dbReference>
<dbReference type="InterPro" id="IPR011011">
    <property type="entry name" value="Znf_FYVE_PHD"/>
</dbReference>
<evidence type="ECO:0000256" key="6">
    <source>
        <dbReference type="PROSITE-ProRule" id="PRU00023"/>
    </source>
</evidence>
<dbReference type="InterPro" id="IPR011333">
    <property type="entry name" value="SKP1/BTB/POZ_sf"/>
</dbReference>
<dbReference type="InterPro" id="IPR013083">
    <property type="entry name" value="Znf_RING/FYVE/PHD"/>
</dbReference>
<dbReference type="RefSeq" id="XP_009821737.1">
    <property type="nucleotide sequence ID" value="XM_009823435.1"/>
</dbReference>
<dbReference type="SMART" id="SM00064">
    <property type="entry name" value="FYVE"/>
    <property type="match status" value="1"/>
</dbReference>
<keyword evidence="1" id="KW-0479">Metal-binding</keyword>
<dbReference type="AlphaFoldDB" id="W4HBM5"/>
<sequence length="726" mass="79514">MKDRTWSSENGHVHTVLGEPEQDQIRQLFMNNHLSDVVLHFPAPDNSRSSHHELYDGASTSTSLPAHRLLLSLRSGAFRTAFRESSTSYTSTVLGDKRLRLPLKMVIQDTPYVIFKELLRYIYTGTLQPPPVTPTANHEGVDTSKSLCTFWLELVKAATRYDVPALLVLCIEEIETLLVHCQNQIMDIIYFVDSASKTSQSTPTTDAVGLAKHRLMALCMSTIMAMPDAQMQALMQANQCSTDRLLQIYRDRTNVPLVLAVQHQNFRVVDALLDGPSREEALRLPDDQGVLPFVAALNSANDAIIRRVLVPASLSWVTLTSSVSVWFLLACASGNVLHCQILADMHHADVNEISVVESSDEFGKGQTPLHIASRFGHVSIVQYLLSLHAVPNFQDEEGNTPLHYASNELIAEVFLAHNGKCNPNIPNNRGQVPLHLAAMRGDIGVVSLLVHHGADITAVDEEGQTAFHVAAANGYASVVLVLLKMSEDRAMESKDIAAADDTSEPQRELDTDQPAFSIDADDYKSNTALHLAAMAPQGRVDKILQVLLENGADPNRPNWFGYTPLHLFCAHHDGPPSVVDMFIEHGTNIQVQGLDGSTPLHLAVGKASEAISIALVRAGAPVYVQDVAGRSVVNLAESTSQGVMVVPLLLNVRTPPPWVTDDTVLECLSCGEGFGMATRKHHCRHCGRIVCATCSTNRIPLPKFDQVPAARVCDICFDVLSFRKLM</sequence>
<dbReference type="Pfam" id="PF13637">
    <property type="entry name" value="Ank_4"/>
    <property type="match status" value="1"/>
</dbReference>
<feature type="repeat" description="ANK" evidence="6">
    <location>
        <begin position="524"/>
        <end position="559"/>
    </location>
</feature>
<evidence type="ECO:0000256" key="1">
    <source>
        <dbReference type="ARBA" id="ARBA00022723"/>
    </source>
</evidence>
<evidence type="ECO:0000256" key="5">
    <source>
        <dbReference type="ARBA" id="ARBA00023043"/>
    </source>
</evidence>
<dbReference type="Gene3D" id="3.30.710.10">
    <property type="entry name" value="Potassium Channel Kv1.1, Chain A"/>
    <property type="match status" value="1"/>
</dbReference>
<feature type="domain" description="BTB" evidence="8">
    <location>
        <begin position="35"/>
        <end position="131"/>
    </location>
</feature>
<dbReference type="InterPro" id="IPR036770">
    <property type="entry name" value="Ankyrin_rpt-contain_sf"/>
</dbReference>
<dbReference type="VEuPathDB" id="FungiDB:H257_00662"/>
<dbReference type="PROSITE" id="PS50088">
    <property type="entry name" value="ANK_REPEAT"/>
    <property type="match status" value="6"/>
</dbReference>
<dbReference type="GO" id="GO:0008270">
    <property type="term" value="F:zinc ion binding"/>
    <property type="evidence" value="ECO:0007669"/>
    <property type="project" value="UniProtKB-KW"/>
</dbReference>
<feature type="repeat" description="ANK" evidence="6">
    <location>
        <begin position="560"/>
        <end position="594"/>
    </location>
</feature>
<reference evidence="10" key="1">
    <citation type="submission" date="2013-12" db="EMBL/GenBank/DDBJ databases">
        <title>The Genome Sequence of Aphanomyces astaci APO3.</title>
        <authorList>
            <consortium name="The Broad Institute Genomics Platform"/>
            <person name="Russ C."/>
            <person name="Tyler B."/>
            <person name="van West P."/>
            <person name="Dieguez-Uribeondo J."/>
            <person name="Young S.K."/>
            <person name="Zeng Q."/>
            <person name="Gargeya S."/>
            <person name="Fitzgerald M."/>
            <person name="Abouelleil A."/>
            <person name="Alvarado L."/>
            <person name="Chapman S.B."/>
            <person name="Gainer-Dewar J."/>
            <person name="Goldberg J."/>
            <person name="Griggs A."/>
            <person name="Gujja S."/>
            <person name="Hansen M."/>
            <person name="Howarth C."/>
            <person name="Imamovic A."/>
            <person name="Ireland A."/>
            <person name="Larimer J."/>
            <person name="McCowan C."/>
            <person name="Murphy C."/>
            <person name="Pearson M."/>
            <person name="Poon T.W."/>
            <person name="Priest M."/>
            <person name="Roberts A."/>
            <person name="Saif S."/>
            <person name="Shea T."/>
            <person name="Sykes S."/>
            <person name="Wortman J."/>
            <person name="Nusbaum C."/>
            <person name="Birren B."/>
        </authorList>
    </citation>
    <scope>NUCLEOTIDE SEQUENCE [LARGE SCALE GENOMIC DNA]</scope>
    <source>
        <strain evidence="10">APO3</strain>
    </source>
</reference>
<dbReference type="PANTHER" id="PTHR24198">
    <property type="entry name" value="ANKYRIN REPEAT AND PROTEIN KINASE DOMAIN-CONTAINING PROTEIN"/>
    <property type="match status" value="1"/>
</dbReference>
<dbReference type="SMART" id="SM00248">
    <property type="entry name" value="ANK"/>
    <property type="match status" value="8"/>
</dbReference>
<feature type="repeat" description="ANK" evidence="6">
    <location>
        <begin position="595"/>
        <end position="627"/>
    </location>
</feature>
<keyword evidence="5 6" id="KW-0040">ANK repeat</keyword>
<feature type="repeat" description="ANK" evidence="6">
    <location>
        <begin position="462"/>
        <end position="494"/>
    </location>
</feature>
<feature type="repeat" description="ANK" evidence="6">
    <location>
        <begin position="429"/>
        <end position="461"/>
    </location>
</feature>
<evidence type="ECO:0000256" key="4">
    <source>
        <dbReference type="ARBA" id="ARBA00022833"/>
    </source>
</evidence>
<feature type="repeat" description="ANK" evidence="6">
    <location>
        <begin position="364"/>
        <end position="396"/>
    </location>
</feature>
<dbReference type="Pfam" id="PF00651">
    <property type="entry name" value="BTB"/>
    <property type="match status" value="1"/>
</dbReference>
<dbReference type="InterPro" id="IPR000306">
    <property type="entry name" value="Znf_FYVE"/>
</dbReference>
<dbReference type="SUPFAM" id="SSF57903">
    <property type="entry name" value="FYVE/PHD zinc finger"/>
    <property type="match status" value="1"/>
</dbReference>
<dbReference type="PROSITE" id="PS50178">
    <property type="entry name" value="ZF_FYVE"/>
    <property type="match status" value="1"/>
</dbReference>
<dbReference type="Gene3D" id="3.30.40.10">
    <property type="entry name" value="Zinc/RING finger domain, C3HC4 (zinc finger)"/>
    <property type="match status" value="1"/>
</dbReference>
<proteinExistence type="predicted"/>
<dbReference type="InterPro" id="IPR002110">
    <property type="entry name" value="Ankyrin_rpt"/>
</dbReference>
<evidence type="ECO:0000259" key="9">
    <source>
        <dbReference type="PROSITE" id="PS50178"/>
    </source>
</evidence>
<dbReference type="OrthoDB" id="2306477at2759"/>
<evidence type="ECO:0000313" key="10">
    <source>
        <dbReference type="EMBL" id="ETV89337.1"/>
    </source>
</evidence>
<keyword evidence="2" id="KW-0677">Repeat</keyword>
<dbReference type="Pfam" id="PF01363">
    <property type="entry name" value="FYVE"/>
    <property type="match status" value="1"/>
</dbReference>
<name>W4HBM5_APHAT</name>
<dbReference type="GeneID" id="20802658"/>
<dbReference type="InterPro" id="IPR017455">
    <property type="entry name" value="Znf_FYVE-rel"/>
</dbReference>
<evidence type="ECO:0000259" key="8">
    <source>
        <dbReference type="PROSITE" id="PS50097"/>
    </source>
</evidence>
<evidence type="ECO:0008006" key="11">
    <source>
        <dbReference type="Google" id="ProtNLM"/>
    </source>
</evidence>
<dbReference type="EMBL" id="KI913114">
    <property type="protein sequence ID" value="ETV89337.1"/>
    <property type="molecule type" value="Genomic_DNA"/>
</dbReference>
<dbReference type="Gene3D" id="1.25.40.20">
    <property type="entry name" value="Ankyrin repeat-containing domain"/>
    <property type="match status" value="3"/>
</dbReference>
<feature type="non-terminal residue" evidence="10">
    <location>
        <position position="1"/>
    </location>
</feature>
<dbReference type="Pfam" id="PF12796">
    <property type="entry name" value="Ank_2"/>
    <property type="match status" value="2"/>
</dbReference>
<keyword evidence="4" id="KW-0862">Zinc</keyword>
<dbReference type="SMART" id="SM00225">
    <property type="entry name" value="BTB"/>
    <property type="match status" value="1"/>
</dbReference>
<dbReference type="SUPFAM" id="SSF48403">
    <property type="entry name" value="Ankyrin repeat"/>
    <property type="match status" value="1"/>
</dbReference>
<dbReference type="PROSITE" id="PS50297">
    <property type="entry name" value="ANK_REP_REGION"/>
    <property type="match status" value="5"/>
</dbReference>
<gene>
    <name evidence="10" type="ORF">H257_00662</name>
</gene>
<keyword evidence="3 7" id="KW-0863">Zinc-finger</keyword>
<dbReference type="PROSITE" id="PS50097">
    <property type="entry name" value="BTB"/>
    <property type="match status" value="1"/>
</dbReference>
<dbReference type="PRINTS" id="PR01415">
    <property type="entry name" value="ANKYRIN"/>
</dbReference>